<evidence type="ECO:0000313" key="4">
    <source>
        <dbReference type="Proteomes" id="UP000294325"/>
    </source>
</evidence>
<evidence type="ECO:0000313" key="3">
    <source>
        <dbReference type="EMBL" id="QBQ53522.1"/>
    </source>
</evidence>
<organism evidence="3 4">
    <name type="scientific">Nitrosococcus wardiae</name>
    <dbReference type="NCBI Taxonomy" id="1814290"/>
    <lineage>
        <taxon>Bacteria</taxon>
        <taxon>Pseudomonadati</taxon>
        <taxon>Pseudomonadota</taxon>
        <taxon>Gammaproteobacteria</taxon>
        <taxon>Chromatiales</taxon>
        <taxon>Chromatiaceae</taxon>
        <taxon>Nitrosococcus</taxon>
    </lineage>
</organism>
<dbReference type="InterPro" id="IPR001173">
    <property type="entry name" value="Glyco_trans_2-like"/>
</dbReference>
<dbReference type="KEGG" id="nwr:E3U44_02640"/>
<dbReference type="Gene3D" id="3.90.550.10">
    <property type="entry name" value="Spore Coat Polysaccharide Biosynthesis Protein SpsA, Chain A"/>
    <property type="match status" value="1"/>
</dbReference>
<gene>
    <name evidence="3" type="ORF">E3U44_02640</name>
</gene>
<dbReference type="SUPFAM" id="SSF53448">
    <property type="entry name" value="Nucleotide-diphospho-sugar transferases"/>
    <property type="match status" value="1"/>
</dbReference>
<keyword evidence="3" id="KW-0808">Transferase</keyword>
<accession>A0A4P7BYH4</accession>
<dbReference type="RefSeq" id="WP_134356536.1">
    <property type="nucleotide sequence ID" value="NZ_CP038033.1"/>
</dbReference>
<feature type="domain" description="Glycosyltransferase 2-like" evidence="2">
    <location>
        <begin position="5"/>
        <end position="151"/>
    </location>
</feature>
<dbReference type="Proteomes" id="UP000294325">
    <property type="component" value="Chromosome"/>
</dbReference>
<dbReference type="InterPro" id="IPR029044">
    <property type="entry name" value="Nucleotide-diphossugar_trans"/>
</dbReference>
<keyword evidence="1" id="KW-0175">Coiled coil</keyword>
<dbReference type="GO" id="GO:0016758">
    <property type="term" value="F:hexosyltransferase activity"/>
    <property type="evidence" value="ECO:0007669"/>
    <property type="project" value="UniProtKB-ARBA"/>
</dbReference>
<dbReference type="EMBL" id="CP038033">
    <property type="protein sequence ID" value="QBQ53522.1"/>
    <property type="molecule type" value="Genomic_DNA"/>
</dbReference>
<reference evidence="3 4" key="1">
    <citation type="submission" date="2019-03" db="EMBL/GenBank/DDBJ databases">
        <title>The genome sequence of Nitrosococcus wardiae strain D1FHST reveals the archetypal metabolic capacity of ammonia-oxidizing Gammaproteobacteria.</title>
        <authorList>
            <person name="Wang L."/>
            <person name="Lim C.K."/>
            <person name="Hanson T.E."/>
            <person name="Dang H."/>
            <person name="Klotz M.G."/>
        </authorList>
    </citation>
    <scope>NUCLEOTIDE SEQUENCE [LARGE SCALE GENOMIC DNA]</scope>
    <source>
        <strain evidence="3 4">D1FHS</strain>
    </source>
</reference>
<evidence type="ECO:0000256" key="1">
    <source>
        <dbReference type="SAM" id="Coils"/>
    </source>
</evidence>
<proteinExistence type="predicted"/>
<protein>
    <submittedName>
        <fullName evidence="3">Glycosyltransferase</fullName>
    </submittedName>
</protein>
<sequence length="438" mass="49670">MPLVSVIIPAYNHEGYVSSAVESVLGQTHQNLELIVIDDASQDGTWERLQSFQDNRLRLRRHDTNRGADATLNEAMAIAQGEYLAILNSDDAYDPHRLERLLSVAEQSGGNDAFVFSNVNFIGPSGNQVHHHPRAQSYKALCGHCETLNPANWFFAGNLAITTSNFFFSRSLANRVGAFFPLRYTHDWDWALRASRYSAPIWIRENLLAYRVHEANTLSEDDLWRHIHENSYIQAKALLSPGLRLGNGSEAEARAEALLLVLMQNESLHPVSLLCYLIYGLVGVKEQRLLEFAGGDGASWRLQQMAKAASCPPEIFRSIQQLADQASMLAERWQVIQQMNGEIANRDQCIASQATMIEERWHIIQQMNDEIANRDQCIASQAAMIEERWDIIQQMNGEIANRDSQIEAMQAEIAKLNGNFFIRANRYLKRIWSKFLVL</sequence>
<dbReference type="AlphaFoldDB" id="A0A4P7BYH4"/>
<evidence type="ECO:0000259" key="2">
    <source>
        <dbReference type="Pfam" id="PF00535"/>
    </source>
</evidence>
<dbReference type="Pfam" id="PF00535">
    <property type="entry name" value="Glycos_transf_2"/>
    <property type="match status" value="1"/>
</dbReference>
<feature type="coiled-coil region" evidence="1">
    <location>
        <begin position="392"/>
        <end position="419"/>
    </location>
</feature>
<keyword evidence="4" id="KW-1185">Reference proteome</keyword>
<dbReference type="OrthoDB" id="9805612at2"/>
<dbReference type="PANTHER" id="PTHR22916:SF3">
    <property type="entry name" value="UDP-GLCNAC:BETAGAL BETA-1,3-N-ACETYLGLUCOSAMINYLTRANSFERASE-LIKE PROTEIN 1"/>
    <property type="match status" value="1"/>
</dbReference>
<dbReference type="PANTHER" id="PTHR22916">
    <property type="entry name" value="GLYCOSYLTRANSFERASE"/>
    <property type="match status" value="1"/>
</dbReference>
<name>A0A4P7BYH4_9GAMM</name>